<evidence type="ECO:0000256" key="1">
    <source>
        <dbReference type="ARBA" id="ARBA00004609"/>
    </source>
</evidence>
<keyword evidence="4" id="KW-0336">GPI-anchor</keyword>
<keyword evidence="7" id="KW-0325">Glycoprotein</keyword>
<dbReference type="GO" id="GO:0005886">
    <property type="term" value="C:plasma membrane"/>
    <property type="evidence" value="ECO:0007669"/>
    <property type="project" value="UniProtKB-SubCell"/>
</dbReference>
<evidence type="ECO:0000313" key="12">
    <source>
        <dbReference type="EMBL" id="KAJ7969952.1"/>
    </source>
</evidence>
<accession>A0AAD7M4Z0</accession>
<evidence type="ECO:0000256" key="7">
    <source>
        <dbReference type="ARBA" id="ARBA00023180"/>
    </source>
</evidence>
<comment type="similarity">
    <text evidence="2">Belongs to the plant LTP family.</text>
</comment>
<dbReference type="InterPro" id="IPR043325">
    <property type="entry name" value="LTSS"/>
</dbReference>
<keyword evidence="5 10" id="KW-0732">Signal</keyword>
<dbReference type="Proteomes" id="UP001163823">
    <property type="component" value="Chromosome 4"/>
</dbReference>
<dbReference type="SMART" id="SM00499">
    <property type="entry name" value="AAI"/>
    <property type="match status" value="1"/>
</dbReference>
<evidence type="ECO:0000256" key="2">
    <source>
        <dbReference type="ARBA" id="ARBA00009748"/>
    </source>
</evidence>
<keyword evidence="6" id="KW-1015">Disulfide bond</keyword>
<feature type="region of interest" description="Disordered" evidence="9">
    <location>
        <begin position="133"/>
        <end position="173"/>
    </location>
</feature>
<dbReference type="PANTHER" id="PTHR33044">
    <property type="entry name" value="BIFUNCTIONAL INHIBITOR/LIPID-TRANSFER PROTEIN/SEED STORAGE 2S ALBUMIN SUPERFAMILY PROTEIN-RELATED"/>
    <property type="match status" value="1"/>
</dbReference>
<dbReference type="Pfam" id="PF14368">
    <property type="entry name" value="LTP_2"/>
    <property type="match status" value="1"/>
</dbReference>
<evidence type="ECO:0000256" key="9">
    <source>
        <dbReference type="SAM" id="MobiDB-lite"/>
    </source>
</evidence>
<reference evidence="12" key="1">
    <citation type="journal article" date="2023" name="Science">
        <title>Elucidation of the pathway for biosynthesis of saponin adjuvants from the soapbark tree.</title>
        <authorList>
            <person name="Reed J."/>
            <person name="Orme A."/>
            <person name="El-Demerdash A."/>
            <person name="Owen C."/>
            <person name="Martin L.B.B."/>
            <person name="Misra R.C."/>
            <person name="Kikuchi S."/>
            <person name="Rejzek M."/>
            <person name="Martin A.C."/>
            <person name="Harkess A."/>
            <person name="Leebens-Mack J."/>
            <person name="Louveau T."/>
            <person name="Stephenson M.J."/>
            <person name="Osbourn A."/>
        </authorList>
    </citation>
    <scope>NUCLEOTIDE SEQUENCE</scope>
    <source>
        <strain evidence="12">S10</strain>
    </source>
</reference>
<dbReference type="SUPFAM" id="SSF47699">
    <property type="entry name" value="Bifunctional inhibitor/lipid-transfer protein/seed storage 2S albumin"/>
    <property type="match status" value="1"/>
</dbReference>
<evidence type="ECO:0000256" key="6">
    <source>
        <dbReference type="ARBA" id="ARBA00023157"/>
    </source>
</evidence>
<dbReference type="EMBL" id="JARAOO010000004">
    <property type="protein sequence ID" value="KAJ7969952.1"/>
    <property type="molecule type" value="Genomic_DNA"/>
</dbReference>
<dbReference type="InterPro" id="IPR036312">
    <property type="entry name" value="Bifun_inhib/LTP/seed_sf"/>
</dbReference>
<evidence type="ECO:0000256" key="5">
    <source>
        <dbReference type="ARBA" id="ARBA00022729"/>
    </source>
</evidence>
<name>A0AAD7M4Z0_QUISA</name>
<evidence type="ECO:0000256" key="10">
    <source>
        <dbReference type="SAM" id="SignalP"/>
    </source>
</evidence>
<organism evidence="12 13">
    <name type="scientific">Quillaja saponaria</name>
    <name type="common">Soap bark tree</name>
    <dbReference type="NCBI Taxonomy" id="32244"/>
    <lineage>
        <taxon>Eukaryota</taxon>
        <taxon>Viridiplantae</taxon>
        <taxon>Streptophyta</taxon>
        <taxon>Embryophyta</taxon>
        <taxon>Tracheophyta</taxon>
        <taxon>Spermatophyta</taxon>
        <taxon>Magnoliopsida</taxon>
        <taxon>eudicotyledons</taxon>
        <taxon>Gunneridae</taxon>
        <taxon>Pentapetalae</taxon>
        <taxon>rosids</taxon>
        <taxon>fabids</taxon>
        <taxon>Fabales</taxon>
        <taxon>Quillajaceae</taxon>
        <taxon>Quillaja</taxon>
    </lineage>
</organism>
<evidence type="ECO:0000256" key="8">
    <source>
        <dbReference type="ARBA" id="ARBA00023288"/>
    </source>
</evidence>
<evidence type="ECO:0000256" key="3">
    <source>
        <dbReference type="ARBA" id="ARBA00022475"/>
    </source>
</evidence>
<dbReference type="FunFam" id="1.10.110.10:FF:000001">
    <property type="entry name" value="Bifunctional inhibitor/lipid-transfer protein/seed storage 2S albumin superfamily protein"/>
    <property type="match status" value="1"/>
</dbReference>
<feature type="domain" description="Bifunctional inhibitor/plant lipid transfer protein/seed storage helical" evidence="11">
    <location>
        <begin position="39"/>
        <end position="116"/>
    </location>
</feature>
<keyword evidence="8" id="KW-0449">Lipoprotein</keyword>
<comment type="subcellular location">
    <subcellularLocation>
        <location evidence="1">Cell membrane</location>
        <topology evidence="1">Lipid-anchor</topology>
        <topology evidence="1">GPI-anchor</topology>
    </subcellularLocation>
</comment>
<evidence type="ECO:0000313" key="13">
    <source>
        <dbReference type="Proteomes" id="UP001163823"/>
    </source>
</evidence>
<keyword evidence="3" id="KW-1003">Cell membrane</keyword>
<feature type="signal peptide" evidence="10">
    <location>
        <begin position="1"/>
        <end position="30"/>
    </location>
</feature>
<dbReference type="Gene3D" id="1.10.110.10">
    <property type="entry name" value="Plant lipid-transfer and hydrophobic proteins"/>
    <property type="match status" value="1"/>
</dbReference>
<proteinExistence type="inferred from homology"/>
<feature type="chain" id="PRO_5042278464" evidence="10">
    <location>
        <begin position="31"/>
        <end position="201"/>
    </location>
</feature>
<keyword evidence="13" id="KW-1185">Reference proteome</keyword>
<dbReference type="GO" id="GO:0098552">
    <property type="term" value="C:side of membrane"/>
    <property type="evidence" value="ECO:0007669"/>
    <property type="project" value="UniProtKB-KW"/>
</dbReference>
<evidence type="ECO:0000256" key="4">
    <source>
        <dbReference type="ARBA" id="ARBA00022622"/>
    </source>
</evidence>
<dbReference type="CDD" id="cd00010">
    <property type="entry name" value="AAI_LTSS"/>
    <property type="match status" value="1"/>
</dbReference>
<dbReference type="AlphaFoldDB" id="A0AAD7M4Z0"/>
<feature type="compositionally biased region" description="Low complexity" evidence="9">
    <location>
        <begin position="143"/>
        <end position="171"/>
    </location>
</feature>
<protein>
    <submittedName>
        <fullName evidence="12">Lipid transfer protein</fullName>
    </submittedName>
</protein>
<sequence>MAPHQFHYSTIVLAYIIVLLASALISPTLADSAKDRAECAEQLTGIATCLPYVGGDAKSPTLDCCTGLKQAFKTNKKCICLIVKDHDDPDLGLKINVTLALGLPTVCKTPDNISQCPALLHLDPKSPEAQVFNQVGKGSNTGGSASPAPTPTVSPTSGTSKGTNTSSGATSAPETNEACYFGKRYLGLEILVGLLILFSWN</sequence>
<dbReference type="KEGG" id="qsa:O6P43_008209"/>
<keyword evidence="4" id="KW-0472">Membrane</keyword>
<gene>
    <name evidence="12" type="ORF">O6P43_008209</name>
</gene>
<evidence type="ECO:0000259" key="11">
    <source>
        <dbReference type="SMART" id="SM00499"/>
    </source>
</evidence>
<comment type="caution">
    <text evidence="12">The sequence shown here is derived from an EMBL/GenBank/DDBJ whole genome shotgun (WGS) entry which is preliminary data.</text>
</comment>
<dbReference type="InterPro" id="IPR016140">
    <property type="entry name" value="Bifunc_inhib/LTP/seed_store"/>
</dbReference>